<dbReference type="Pfam" id="PF10047">
    <property type="entry name" value="DUF2281"/>
    <property type="match status" value="1"/>
</dbReference>
<dbReference type="AlphaFoldDB" id="A0A977PV26"/>
<name>A0A977PV26_9CYAN</name>
<protein>
    <submittedName>
        <fullName evidence="2">DUF2281 domain-containing protein</fullName>
    </submittedName>
</protein>
<organism evidence="2">
    <name type="scientific">Woronichinia naegeliana WA131</name>
    <dbReference type="NCBI Taxonomy" id="2824559"/>
    <lineage>
        <taxon>Bacteria</taxon>
        <taxon>Bacillati</taxon>
        <taxon>Cyanobacteriota</taxon>
        <taxon>Cyanophyceae</taxon>
        <taxon>Synechococcales</taxon>
        <taxon>Coelosphaeriaceae</taxon>
        <taxon>Woronichinia</taxon>
    </lineage>
</organism>
<sequence>MSQTIGQNFLQDSENFSELELLSLLSKLPNSLKLEILHYTEFLVNKCSENDSTKKRKAGLLKGKIWMSDDFDDPLEEFEEYM</sequence>
<reference evidence="2" key="1">
    <citation type="submission" date="2021-04" db="EMBL/GenBank/DDBJ databases">
        <title>Genome sequence of Woronichinia naegeliana from Washington state freshwater lake bloom.</title>
        <authorList>
            <person name="Dreher T.W."/>
        </authorList>
    </citation>
    <scope>NUCLEOTIDE SEQUENCE</scope>
    <source>
        <strain evidence="2">WA131</strain>
    </source>
</reference>
<gene>
    <name evidence="2" type="ORF">KA717_28725</name>
</gene>
<evidence type="ECO:0000259" key="1">
    <source>
        <dbReference type="Pfam" id="PF10047"/>
    </source>
</evidence>
<accession>A0A977PV26</accession>
<feature type="domain" description="DUF2281" evidence="1">
    <location>
        <begin position="20"/>
        <end position="81"/>
    </location>
</feature>
<proteinExistence type="predicted"/>
<dbReference type="EMBL" id="CP073041">
    <property type="protein sequence ID" value="UXE59698.1"/>
    <property type="molecule type" value="Genomic_DNA"/>
</dbReference>
<dbReference type="KEGG" id="wna:KA717_28725"/>
<evidence type="ECO:0000313" key="2">
    <source>
        <dbReference type="EMBL" id="UXE59698.1"/>
    </source>
</evidence>
<dbReference type="Proteomes" id="UP001065613">
    <property type="component" value="Chromosome"/>
</dbReference>
<dbReference type="InterPro" id="IPR018739">
    <property type="entry name" value="DUF2281"/>
</dbReference>